<dbReference type="Proteomes" id="UP000324748">
    <property type="component" value="Unassembled WGS sequence"/>
</dbReference>
<keyword evidence="3" id="KW-0347">Helicase</keyword>
<keyword evidence="3" id="KW-0547">Nucleotide-binding</keyword>
<evidence type="ECO:0000313" key="2">
    <source>
        <dbReference type="EMBL" id="KAA1072264.1"/>
    </source>
</evidence>
<dbReference type="SUPFAM" id="SSF52540">
    <property type="entry name" value="P-loop containing nucleoside triphosphate hydrolases"/>
    <property type="match status" value="1"/>
</dbReference>
<dbReference type="InterPro" id="IPR027417">
    <property type="entry name" value="P-loop_NTPase"/>
</dbReference>
<dbReference type="Pfam" id="PF00270">
    <property type="entry name" value="DEAD"/>
    <property type="match status" value="1"/>
</dbReference>
<dbReference type="Proteomes" id="UP000325313">
    <property type="component" value="Unassembled WGS sequence"/>
</dbReference>
<keyword evidence="4" id="KW-1185">Reference proteome</keyword>
<dbReference type="InterPro" id="IPR011545">
    <property type="entry name" value="DEAD/DEAH_box_helicase_dom"/>
</dbReference>
<evidence type="ECO:0000313" key="3">
    <source>
        <dbReference type="EMBL" id="KAA1086301.1"/>
    </source>
</evidence>
<evidence type="ECO:0000259" key="1">
    <source>
        <dbReference type="Pfam" id="PF00270"/>
    </source>
</evidence>
<evidence type="ECO:0000313" key="5">
    <source>
        <dbReference type="Proteomes" id="UP000325313"/>
    </source>
</evidence>
<feature type="domain" description="DEAD/DEAH-box helicase" evidence="1">
    <location>
        <begin position="45"/>
        <end position="108"/>
    </location>
</feature>
<comment type="caution">
    <text evidence="3">The sequence shown here is derived from an EMBL/GenBank/DDBJ whole genome shotgun (WGS) entry which is preliminary data.</text>
</comment>
<evidence type="ECO:0000313" key="4">
    <source>
        <dbReference type="Proteomes" id="UP000324748"/>
    </source>
</evidence>
<keyword evidence="3" id="KW-0067">ATP-binding</keyword>
<keyword evidence="3" id="KW-0378">Hydrolase</keyword>
<dbReference type="Gene3D" id="3.40.50.300">
    <property type="entry name" value="P-loop containing nucleotide triphosphate hydrolases"/>
    <property type="match status" value="1"/>
</dbReference>
<dbReference type="GO" id="GO:0003676">
    <property type="term" value="F:nucleic acid binding"/>
    <property type="evidence" value="ECO:0007669"/>
    <property type="project" value="InterPro"/>
</dbReference>
<dbReference type="EMBL" id="VDEP01000411">
    <property type="protein sequence ID" value="KAA1086301.1"/>
    <property type="molecule type" value="Genomic_DNA"/>
</dbReference>
<reference evidence="4 5" key="1">
    <citation type="submission" date="2019-05" db="EMBL/GenBank/DDBJ databases">
        <title>Emergence of the Ug99 lineage of the wheat stem rust pathogen through somatic hybridization.</title>
        <authorList>
            <person name="Li F."/>
            <person name="Upadhyaya N.M."/>
            <person name="Sperschneider J."/>
            <person name="Matny O."/>
            <person name="Nguyen-Phuc H."/>
            <person name="Mago R."/>
            <person name="Raley C."/>
            <person name="Miller M.E."/>
            <person name="Silverstein K.A.T."/>
            <person name="Henningsen E."/>
            <person name="Hirsch C.D."/>
            <person name="Visser B."/>
            <person name="Pretorius Z.A."/>
            <person name="Steffenson B.J."/>
            <person name="Schwessinger B."/>
            <person name="Dodds P.N."/>
            <person name="Figueroa M."/>
        </authorList>
    </citation>
    <scope>NUCLEOTIDE SEQUENCE [LARGE SCALE GENOMIC DNA]</scope>
    <source>
        <strain evidence="2">21-0</strain>
        <strain evidence="3 5">Ug99</strain>
    </source>
</reference>
<dbReference type="AlphaFoldDB" id="A0A5B0NAS8"/>
<accession>A0A5B0NAS8</accession>
<dbReference type="EMBL" id="VSWC01000170">
    <property type="protein sequence ID" value="KAA1072264.1"/>
    <property type="molecule type" value="Genomic_DNA"/>
</dbReference>
<protein>
    <submittedName>
        <fullName evidence="3">ATP-dependent DNA helicase sgs1</fullName>
    </submittedName>
</protein>
<gene>
    <name evidence="3" type="primary">SGS1_33</name>
    <name evidence="2" type="synonym">SGS1_118</name>
    <name evidence="2" type="ORF">PGT21_031386</name>
    <name evidence="3" type="ORF">PGTUg99_007225</name>
</gene>
<dbReference type="OrthoDB" id="10261556at2759"/>
<dbReference type="GO" id="GO:0005524">
    <property type="term" value="F:ATP binding"/>
    <property type="evidence" value="ECO:0007669"/>
    <property type="project" value="InterPro"/>
</dbReference>
<organism evidence="3 5">
    <name type="scientific">Puccinia graminis f. sp. tritici</name>
    <dbReference type="NCBI Taxonomy" id="56615"/>
    <lineage>
        <taxon>Eukaryota</taxon>
        <taxon>Fungi</taxon>
        <taxon>Dikarya</taxon>
        <taxon>Basidiomycota</taxon>
        <taxon>Pucciniomycotina</taxon>
        <taxon>Pucciniomycetes</taxon>
        <taxon>Pucciniales</taxon>
        <taxon>Pucciniaceae</taxon>
        <taxon>Puccinia</taxon>
    </lineage>
</organism>
<proteinExistence type="predicted"/>
<sequence length="138" mass="15697">MPPTKDKSTKVRLSKQWRRMEQDDLHQAIIDDCLPRYPLNEPPKKVQVNAVKSLVGGKHTFVMAGTGCGKSRISEMYYHLFAKSKKAVVLVLNPLNALGDNQVKEKISQKYTAINLKKLTFDQDVADDILKGKYNFVY</sequence>
<dbReference type="GO" id="GO:0004386">
    <property type="term" value="F:helicase activity"/>
    <property type="evidence" value="ECO:0007669"/>
    <property type="project" value="UniProtKB-KW"/>
</dbReference>
<name>A0A5B0NAS8_PUCGR</name>